<dbReference type="EMBL" id="CAMXCT030002594">
    <property type="protein sequence ID" value="CAL4786513.1"/>
    <property type="molecule type" value="Genomic_DNA"/>
</dbReference>
<evidence type="ECO:0000313" key="6">
    <source>
        <dbReference type="Proteomes" id="UP001152797"/>
    </source>
</evidence>
<accession>A0A9P1G4F9</accession>
<gene>
    <name evidence="3" type="ORF">C1SCF055_LOCUS25430</name>
</gene>
<feature type="domain" description="FCP1 homology" evidence="2">
    <location>
        <begin position="111"/>
        <end position="383"/>
    </location>
</feature>
<feature type="region of interest" description="Disordered" evidence="1">
    <location>
        <begin position="48"/>
        <end position="78"/>
    </location>
</feature>
<dbReference type="InterPro" id="IPR051658">
    <property type="entry name" value="UBLCP1"/>
</dbReference>
<dbReference type="InterPro" id="IPR036412">
    <property type="entry name" value="HAD-like_sf"/>
</dbReference>
<evidence type="ECO:0000313" key="5">
    <source>
        <dbReference type="EMBL" id="CAL4786513.1"/>
    </source>
</evidence>
<dbReference type="PANTHER" id="PTHR48493">
    <property type="entry name" value="UBIQUITIN-LIKE DOMAIN-CONTAINING CTD PHOSPHATASE 1"/>
    <property type="match status" value="1"/>
</dbReference>
<dbReference type="PROSITE" id="PS50969">
    <property type="entry name" value="FCP1"/>
    <property type="match status" value="1"/>
</dbReference>
<dbReference type="OrthoDB" id="1711508at2759"/>
<evidence type="ECO:0000313" key="3">
    <source>
        <dbReference type="EMBL" id="CAI3999201.1"/>
    </source>
</evidence>
<keyword evidence="6" id="KW-1185">Reference proteome</keyword>
<evidence type="ECO:0000313" key="4">
    <source>
        <dbReference type="EMBL" id="CAL1152576.1"/>
    </source>
</evidence>
<name>A0A9P1G4F9_9DINO</name>
<dbReference type="EMBL" id="CAMXCT020002594">
    <property type="protein sequence ID" value="CAL1152576.1"/>
    <property type="molecule type" value="Genomic_DNA"/>
</dbReference>
<dbReference type="InterPro" id="IPR004274">
    <property type="entry name" value="FCP1_dom"/>
</dbReference>
<dbReference type="Proteomes" id="UP001152797">
    <property type="component" value="Unassembled WGS sequence"/>
</dbReference>
<dbReference type="Pfam" id="PF03031">
    <property type="entry name" value="NIF"/>
    <property type="match status" value="2"/>
</dbReference>
<dbReference type="Gene3D" id="3.40.50.1000">
    <property type="entry name" value="HAD superfamily/HAD-like"/>
    <property type="match status" value="1"/>
</dbReference>
<dbReference type="AlphaFoldDB" id="A0A9P1G4F9"/>
<protein>
    <submittedName>
        <fullName evidence="5">Protein SEC13-like</fullName>
    </submittedName>
</protein>
<reference evidence="3" key="1">
    <citation type="submission" date="2022-10" db="EMBL/GenBank/DDBJ databases">
        <authorList>
            <person name="Chen Y."/>
            <person name="Dougan E. K."/>
            <person name="Chan C."/>
            <person name="Rhodes N."/>
            <person name="Thang M."/>
        </authorList>
    </citation>
    <scope>NUCLEOTIDE SEQUENCE</scope>
</reference>
<dbReference type="SMART" id="SM00577">
    <property type="entry name" value="CPDc"/>
    <property type="match status" value="1"/>
</dbReference>
<proteinExistence type="predicted"/>
<organism evidence="3">
    <name type="scientific">Cladocopium goreaui</name>
    <dbReference type="NCBI Taxonomy" id="2562237"/>
    <lineage>
        <taxon>Eukaryota</taxon>
        <taxon>Sar</taxon>
        <taxon>Alveolata</taxon>
        <taxon>Dinophyceae</taxon>
        <taxon>Suessiales</taxon>
        <taxon>Symbiodiniaceae</taxon>
        <taxon>Cladocopium</taxon>
    </lineage>
</organism>
<dbReference type="GO" id="GO:0090364">
    <property type="term" value="P:regulation of proteasome assembly"/>
    <property type="evidence" value="ECO:0007669"/>
    <property type="project" value="InterPro"/>
</dbReference>
<reference evidence="4" key="2">
    <citation type="submission" date="2024-04" db="EMBL/GenBank/DDBJ databases">
        <authorList>
            <person name="Chen Y."/>
            <person name="Shah S."/>
            <person name="Dougan E. K."/>
            <person name="Thang M."/>
            <person name="Chan C."/>
        </authorList>
    </citation>
    <scope>NUCLEOTIDE SEQUENCE [LARGE SCALE GENOMIC DNA]</scope>
</reference>
<dbReference type="InterPro" id="IPR023214">
    <property type="entry name" value="HAD_sf"/>
</dbReference>
<dbReference type="SUPFAM" id="SSF56784">
    <property type="entry name" value="HAD-like"/>
    <property type="match status" value="2"/>
</dbReference>
<comment type="caution">
    <text evidence="3">The sequence shown here is derived from an EMBL/GenBank/DDBJ whole genome shotgun (WGS) entry which is preliminary data.</text>
</comment>
<dbReference type="EMBL" id="CAMXCT010002594">
    <property type="protein sequence ID" value="CAI3999201.1"/>
    <property type="molecule type" value="Genomic_DNA"/>
</dbReference>
<dbReference type="PANTHER" id="PTHR48493:SF1">
    <property type="entry name" value="UBIQUITIN-LIKE DOMAIN-CONTAINING CTD PHOSPHATASE 1"/>
    <property type="match status" value="1"/>
</dbReference>
<sequence length="418" mass="46373">MSELKQVIHTHFQRLVQEGKNPNEAAVQALSLAREEFYTKGRCAAETQTAKPAVGKTASKEPSVPSPYTRPNDVPSASPMPFFQRQEGNRFGLLCLGLVGPFKSICVVGQPRLGKKLLVLDIDHTIYDPSEYGGNKGSTVKQVSDETMTRCRPRLHEFLVEVCRDFDLMVWSASDMMRILTLLQQLGMIGAGQSEYNIVAVLDIESMSEMHSTDAEDVDMVLDKRAITQTVKVPAGAIAGQQIEVRSIVDGKPMIVSVPNGHHPGDEFHVTIPGALSTASEELSIEAKELQMALQMSLGQDAESAPSLAKARRRSKSVKPLSLIWACAEFAGLYNESNTVIVDDTVDVCRANPNNSIQCSRYYCKDHSTDEELIRLAKYLKHLAQLGRPELNTGHQRWRENVTLGDSWNYEWHMGWSS</sequence>
<evidence type="ECO:0000256" key="1">
    <source>
        <dbReference type="SAM" id="MobiDB-lite"/>
    </source>
</evidence>
<evidence type="ECO:0000259" key="2">
    <source>
        <dbReference type="PROSITE" id="PS50969"/>
    </source>
</evidence>